<dbReference type="SUPFAM" id="SSF54593">
    <property type="entry name" value="Glyoxalase/Bleomycin resistance protein/Dihydroxybiphenyl dioxygenase"/>
    <property type="match status" value="1"/>
</dbReference>
<dbReference type="InterPro" id="IPR037523">
    <property type="entry name" value="VOC_core"/>
</dbReference>
<name>A0ABT3VRM6_9BURK</name>
<organism evidence="2 3">
    <name type="scientific">Alcaligenes parafaecalis</name>
    <dbReference type="NCBI Taxonomy" id="171260"/>
    <lineage>
        <taxon>Bacteria</taxon>
        <taxon>Pseudomonadati</taxon>
        <taxon>Pseudomonadota</taxon>
        <taxon>Betaproteobacteria</taxon>
        <taxon>Burkholderiales</taxon>
        <taxon>Alcaligenaceae</taxon>
        <taxon>Alcaligenes</taxon>
    </lineage>
</organism>
<proteinExistence type="predicted"/>
<dbReference type="PROSITE" id="PS51819">
    <property type="entry name" value="VOC"/>
    <property type="match status" value="1"/>
</dbReference>
<dbReference type="Pfam" id="PF00903">
    <property type="entry name" value="Glyoxalase"/>
    <property type="match status" value="1"/>
</dbReference>
<dbReference type="InterPro" id="IPR029068">
    <property type="entry name" value="Glyas_Bleomycin-R_OHBP_Dase"/>
</dbReference>
<keyword evidence="3" id="KW-1185">Reference proteome</keyword>
<dbReference type="Proteomes" id="UP001209916">
    <property type="component" value="Unassembled WGS sequence"/>
</dbReference>
<feature type="domain" description="VOC" evidence="1">
    <location>
        <begin position="2"/>
        <end position="127"/>
    </location>
</feature>
<dbReference type="EMBL" id="JAPKNA010000005">
    <property type="protein sequence ID" value="MCX5465717.1"/>
    <property type="molecule type" value="Genomic_DNA"/>
</dbReference>
<dbReference type="RefSeq" id="WP_266121558.1">
    <property type="nucleotide sequence ID" value="NZ_JAPKNA010000005.1"/>
</dbReference>
<accession>A0ABT3VRM6</accession>
<evidence type="ECO:0000259" key="1">
    <source>
        <dbReference type="PROSITE" id="PS51819"/>
    </source>
</evidence>
<comment type="caution">
    <text evidence="2">The sequence shown here is derived from an EMBL/GenBank/DDBJ whole genome shotgun (WGS) entry which is preliminary data.</text>
</comment>
<reference evidence="2 3" key="1">
    <citation type="submission" date="2022-11" db="EMBL/GenBank/DDBJ databases">
        <title>Biodiversity and phylogenetic relationships of bacteria.</title>
        <authorList>
            <person name="Machado R.A.R."/>
            <person name="Bhat A."/>
            <person name="Loulou A."/>
            <person name="Kallel S."/>
        </authorList>
    </citation>
    <scope>NUCLEOTIDE SEQUENCE [LARGE SCALE GENOMIC DNA]</scope>
    <source>
        <strain evidence="2 3">DSM 13975</strain>
    </source>
</reference>
<dbReference type="InterPro" id="IPR004360">
    <property type="entry name" value="Glyas_Fos-R_dOase_dom"/>
</dbReference>
<evidence type="ECO:0000313" key="3">
    <source>
        <dbReference type="Proteomes" id="UP001209916"/>
    </source>
</evidence>
<sequence>MKFGYTIIYVPDVSQALDYFNRAFGLSTKMLHETGLYGELETGQTTLAFAAEMLAYMNYPKGHLSTHASDVPLAIEIALVCDDVPAAHAKALAEGGTELAPPQDKPWGQVVSYVQTPERVVVELCTPVK</sequence>
<evidence type="ECO:0000313" key="2">
    <source>
        <dbReference type="EMBL" id="MCX5465717.1"/>
    </source>
</evidence>
<protein>
    <submittedName>
        <fullName evidence="2">VOC family protein</fullName>
    </submittedName>
</protein>
<dbReference type="Gene3D" id="3.10.180.10">
    <property type="entry name" value="2,3-Dihydroxybiphenyl 1,2-Dioxygenase, domain 1"/>
    <property type="match status" value="1"/>
</dbReference>
<gene>
    <name evidence="2" type="ORF">OSH09_16125</name>
</gene>